<dbReference type="GO" id="GO:0004803">
    <property type="term" value="F:transposase activity"/>
    <property type="evidence" value="ECO:0007669"/>
    <property type="project" value="InterPro"/>
</dbReference>
<evidence type="ECO:0000313" key="3">
    <source>
        <dbReference type="Proteomes" id="UP000003480"/>
    </source>
</evidence>
<accession>I4G5T9</accession>
<dbReference type="AlphaFoldDB" id="I4G5T9"/>
<proteinExistence type="predicted"/>
<dbReference type="InterPro" id="IPR002525">
    <property type="entry name" value="Transp_IS110-like_N"/>
</dbReference>
<dbReference type="PANTHER" id="PTHR33055">
    <property type="entry name" value="TRANSPOSASE FOR INSERTION SEQUENCE ELEMENT IS1111A"/>
    <property type="match status" value="1"/>
</dbReference>
<evidence type="ECO:0000313" key="2">
    <source>
        <dbReference type="EMBL" id="CCI03300.1"/>
    </source>
</evidence>
<dbReference type="InterPro" id="IPR047650">
    <property type="entry name" value="Transpos_IS110"/>
</dbReference>
<dbReference type="Pfam" id="PF01548">
    <property type="entry name" value="DEDD_Tnp_IS110"/>
    <property type="match status" value="1"/>
</dbReference>
<organism evidence="2 3">
    <name type="scientific">Microcystis aeruginosa PCC 9443</name>
    <dbReference type="NCBI Taxonomy" id="1160281"/>
    <lineage>
        <taxon>Bacteria</taxon>
        <taxon>Bacillati</taxon>
        <taxon>Cyanobacteriota</taxon>
        <taxon>Cyanophyceae</taxon>
        <taxon>Oscillatoriophycideae</taxon>
        <taxon>Chroococcales</taxon>
        <taxon>Microcystaceae</taxon>
        <taxon>Microcystis</taxon>
    </lineage>
</organism>
<dbReference type="EMBL" id="CAIJ01000380">
    <property type="protein sequence ID" value="CCI03300.1"/>
    <property type="molecule type" value="Genomic_DNA"/>
</dbReference>
<reference evidence="2 3" key="1">
    <citation type="submission" date="2012-04" db="EMBL/GenBank/DDBJ databases">
        <authorList>
            <person name="Genoscope - CEA"/>
        </authorList>
    </citation>
    <scope>NUCLEOTIDE SEQUENCE [LARGE SCALE GENOMIC DNA]</scope>
    <source>
        <strain evidence="2 3">9443</strain>
    </source>
</reference>
<dbReference type="Proteomes" id="UP000003480">
    <property type="component" value="Unassembled WGS sequence"/>
</dbReference>
<evidence type="ECO:0000259" key="1">
    <source>
        <dbReference type="Pfam" id="PF01548"/>
    </source>
</evidence>
<comment type="caution">
    <text evidence="2">The sequence shown here is derived from an EMBL/GenBank/DDBJ whole genome shotgun (WGS) entry which is preliminary data.</text>
</comment>
<feature type="domain" description="Transposase IS110-like N-terminal" evidence="1">
    <location>
        <begin position="64"/>
        <end position="171"/>
    </location>
</feature>
<protein>
    <recommendedName>
        <fullName evidence="1">Transposase IS110-like N-terminal domain-containing protein</fullName>
    </recommendedName>
</protein>
<dbReference type="RefSeq" id="WP_002769195.1">
    <property type="nucleotide sequence ID" value="NZ_HE972994.1"/>
</dbReference>
<gene>
    <name evidence="2" type="ORF">MICAC_4400005</name>
</gene>
<dbReference type="GO" id="GO:0006313">
    <property type="term" value="P:DNA transposition"/>
    <property type="evidence" value="ECO:0007669"/>
    <property type="project" value="InterPro"/>
</dbReference>
<dbReference type="GO" id="GO:0003677">
    <property type="term" value="F:DNA binding"/>
    <property type="evidence" value="ECO:0007669"/>
    <property type="project" value="InterPro"/>
</dbReference>
<name>I4G5T9_MICAE</name>
<dbReference type="HOGENOM" id="CLU_046992_0_0_3"/>
<sequence length="459" mass="53287">MMILGIDICADRAVCWPLTEIPKDPKGYWKTEILSRSKNPQEDPLTFYFTKEGMEGILNLKPDAVALEPTGVHYTKLIWKVCEDRGIKILWVGHQQASNQRKSYGLPDKNDLADAFAIACYASLYHDHENYFIDFPPEVRKIKELYLQLKTLARFQSPLIARLKQQLVYEFPEAAHVGMDAKEGRRTLPTWLCFRDRGKRKNKYWDNRYKNSVAHQYEIEISYYTRKLAETIDNYDLWIGEIEKELNSLVNEPMFKTYNESFDEFKFGLRARAILLSLIYPFERFSSIGAFKRRIGATKDEISSGKSIAWKTGVGSKLCRTELYLWVYTVICKQTNRPNSKIGKLIAQKYDQWILEAENPEAIESKMRSRMQSEALEKVREALLKSISPLIPQSEKGNLASIMGLIEIALKSTISENTSADKLKMNKKEAKKRLHNLIMSKTANYTARWLYRSLKEKLK</sequence>